<dbReference type="EMBL" id="AP009153">
    <property type="protein sequence ID" value="BAH39248.1"/>
    <property type="molecule type" value="Genomic_DNA"/>
</dbReference>
<keyword evidence="2" id="KW-0732">Signal</keyword>
<feature type="region of interest" description="Disordered" evidence="1">
    <location>
        <begin position="263"/>
        <end position="293"/>
    </location>
</feature>
<protein>
    <recommendedName>
        <fullName evidence="5">Secreted protein</fullName>
    </recommendedName>
</protein>
<dbReference type="AlphaFoldDB" id="C1A9S1"/>
<keyword evidence="4" id="KW-1185">Reference proteome</keyword>
<gene>
    <name evidence="3" type="ordered locus">GAU_2206</name>
</gene>
<evidence type="ECO:0000256" key="2">
    <source>
        <dbReference type="SAM" id="SignalP"/>
    </source>
</evidence>
<sequence>MRTPFRSLLRSLPLLAVSATVAQVALTTEAVAQPSPDPRVGLKAGWFDAGTAEWNMKLVSTTKPSESFLNMSTPGDARLKNSDLAFSGNLVFQGNYSGWQVWDIANPRKPKLRTAMVCPGSQSDVTVYGNLLFVSAEAVAGRIDCGLTGVEAEVSKERARGIRIFDISDVAKPKSVAMVQTCRGSHTNTLVTDPKDPENVYIYVSGSAGVRSSEELAGCSALAPDVDPNSALFRIEVIKVPVKNPSAAAIVSSPRIFEGLGEAVRHGDAPSDRRERPAGSPARPSVAGRGPTQCHDITTYPAVGLAGGACSGYGILLDISDIKNPKRLYAAADTNMSAWHSATFSNDGSKVLFSDEWGGGTAPRCRATDKKEWGADAIFVRNGDKLDFKSYFKLPAAQTSQENCVSHNGSLIPIPGREVMVQSWYQGGVNVFDWTDPNHAYEIAYFDRGPMDATALVSAGHWSAYWYNGMIYGSEIARGLDVWELTPSEHISKNELEAAKLVKFAYFNAQEQPHFVWPAAFVVARSYTDQMARNTAVQKTWLSGVTTQLDAAEKAKGAARSTALNKLAAQLDQDAASNPESARVKALSAVVKDLAK</sequence>
<reference evidence="4" key="1">
    <citation type="submission" date="2006-03" db="EMBL/GenBank/DDBJ databases">
        <title>Complete genome sequence of Gemmatimonas aurantiaca T-27 that represents a novel phylum Gemmatimonadetes.</title>
        <authorList>
            <person name="Takasaki K."/>
            <person name="Ichikawa N."/>
            <person name="Miura H."/>
            <person name="Matsushita S."/>
            <person name="Watanabe Y."/>
            <person name="Oguchi A."/>
            <person name="Ankai A."/>
            <person name="Yashiro I."/>
            <person name="Takahashi M."/>
            <person name="Terui Y."/>
            <person name="Fukui S."/>
            <person name="Yokoyama H."/>
            <person name="Tanikawa S."/>
            <person name="Hanada S."/>
            <person name="Kamagata Y."/>
            <person name="Fujita N."/>
        </authorList>
    </citation>
    <scope>NUCLEOTIDE SEQUENCE [LARGE SCALE GENOMIC DNA]</scope>
    <source>
        <strain evidence="4">T-27 / DSM 14586 / JCM 11422 / NBRC 100505</strain>
    </source>
</reference>
<dbReference type="STRING" id="379066.GAU_2206"/>
<accession>C1A9S1</accession>
<feature type="signal peptide" evidence="2">
    <location>
        <begin position="1"/>
        <end position="22"/>
    </location>
</feature>
<evidence type="ECO:0000256" key="1">
    <source>
        <dbReference type="SAM" id="MobiDB-lite"/>
    </source>
</evidence>
<dbReference type="KEGG" id="gau:GAU_2206"/>
<evidence type="ECO:0008006" key="5">
    <source>
        <dbReference type="Google" id="ProtNLM"/>
    </source>
</evidence>
<proteinExistence type="predicted"/>
<dbReference type="RefSeq" id="WP_012683695.1">
    <property type="nucleotide sequence ID" value="NC_012489.1"/>
</dbReference>
<organism evidence="3 4">
    <name type="scientific">Gemmatimonas aurantiaca (strain DSM 14586 / JCM 11422 / NBRC 100505 / T-27)</name>
    <dbReference type="NCBI Taxonomy" id="379066"/>
    <lineage>
        <taxon>Bacteria</taxon>
        <taxon>Pseudomonadati</taxon>
        <taxon>Gemmatimonadota</taxon>
        <taxon>Gemmatimonadia</taxon>
        <taxon>Gemmatimonadales</taxon>
        <taxon>Gemmatimonadaceae</taxon>
        <taxon>Gemmatimonas</taxon>
    </lineage>
</organism>
<dbReference type="HOGENOM" id="CLU_023239_0_0_0"/>
<dbReference type="Proteomes" id="UP000002209">
    <property type="component" value="Chromosome"/>
</dbReference>
<name>C1A9S1_GEMAT</name>
<feature type="compositionally biased region" description="Basic and acidic residues" evidence="1">
    <location>
        <begin position="263"/>
        <end position="277"/>
    </location>
</feature>
<feature type="chain" id="PRO_5002906456" description="Secreted protein" evidence="2">
    <location>
        <begin position="23"/>
        <end position="596"/>
    </location>
</feature>
<evidence type="ECO:0000313" key="3">
    <source>
        <dbReference type="EMBL" id="BAH39248.1"/>
    </source>
</evidence>
<evidence type="ECO:0000313" key="4">
    <source>
        <dbReference type="Proteomes" id="UP000002209"/>
    </source>
</evidence>
<dbReference type="eggNOG" id="COG5276">
    <property type="taxonomic scope" value="Bacteria"/>
</dbReference>